<name>A0A0F4LB83_9LACO</name>
<dbReference type="Gene3D" id="3.40.50.300">
    <property type="entry name" value="P-loop containing nucleotide triphosphate hydrolases"/>
    <property type="match status" value="1"/>
</dbReference>
<dbReference type="HOGENOM" id="CLU_117056_1_0_9"/>
<proteinExistence type="predicted"/>
<dbReference type="AlphaFoldDB" id="A0A0F4LB83"/>
<dbReference type="PATRIC" id="fig|1218506.3.peg.1939"/>
<comment type="caution">
    <text evidence="1">The sequence shown here is derived from an EMBL/GenBank/DDBJ whole genome shotgun (WGS) entry which is preliminary data.</text>
</comment>
<keyword evidence="2" id="KW-1185">Reference proteome</keyword>
<reference evidence="1 2" key="1">
    <citation type="submission" date="2015-01" db="EMBL/GenBank/DDBJ databases">
        <title>Comparative genomics of the lactic acid bacteria isolated from the honey bee gut.</title>
        <authorList>
            <person name="Ellegaard K.M."/>
            <person name="Tamarit D."/>
            <person name="Javelind E."/>
            <person name="Olofsson T."/>
            <person name="Andersson S.G."/>
            <person name="Vasquez A."/>
        </authorList>
    </citation>
    <scope>NUCLEOTIDE SEQUENCE [LARGE SCALE GENOMIC DNA]</scope>
    <source>
        <strain evidence="1 2">Hma2</strain>
    </source>
</reference>
<gene>
    <name evidence="1" type="ORF">JF75_18400</name>
</gene>
<accession>A0A0F4LB83</accession>
<sequence length="202" mass="23579">MKKTMLLLAGCPGTGKSYLAKLICEAIPDYFNEVSIDLFKEQLYESKGFDNPSEKTELDNQAYNMFYQNVASFMQKGQSIISDYPFSYRQHDTLEKLANKYHFQVITITLTCDSDILYERQRKRDLDPERPLGFIMNHYHKGDTLTDRTKMDIQKTKQEFESFNKKRGYSTFKLGKTIFLNVSDFSKVDYDGTVAKLKSWVN</sequence>
<dbReference type="Proteomes" id="UP000033612">
    <property type="component" value="Unassembled WGS sequence"/>
</dbReference>
<dbReference type="InterPro" id="IPR027417">
    <property type="entry name" value="P-loop_NTPase"/>
</dbReference>
<dbReference type="STRING" id="1218506.JF75_18400"/>
<organism evidence="1 2">
    <name type="scientific">Lactobacillus kimbladii</name>
    <dbReference type="NCBI Taxonomy" id="1218506"/>
    <lineage>
        <taxon>Bacteria</taxon>
        <taxon>Bacillati</taxon>
        <taxon>Bacillota</taxon>
        <taxon>Bacilli</taxon>
        <taxon>Lactobacillales</taxon>
        <taxon>Lactobacillaceae</taxon>
        <taxon>Lactobacillus</taxon>
    </lineage>
</organism>
<dbReference type="Pfam" id="PF13671">
    <property type="entry name" value="AAA_33"/>
    <property type="match status" value="1"/>
</dbReference>
<protein>
    <recommendedName>
        <fullName evidence="3">Kinase</fullName>
    </recommendedName>
</protein>
<evidence type="ECO:0000313" key="1">
    <source>
        <dbReference type="EMBL" id="KJY54831.1"/>
    </source>
</evidence>
<dbReference type="EMBL" id="JXLH01000029">
    <property type="protein sequence ID" value="KJY54831.1"/>
    <property type="molecule type" value="Genomic_DNA"/>
</dbReference>
<dbReference type="OrthoDB" id="1648091at2"/>
<dbReference type="SUPFAM" id="SSF52540">
    <property type="entry name" value="P-loop containing nucleoside triphosphate hydrolases"/>
    <property type="match status" value="1"/>
</dbReference>
<evidence type="ECO:0008006" key="3">
    <source>
        <dbReference type="Google" id="ProtNLM"/>
    </source>
</evidence>
<dbReference type="RefSeq" id="WP_071196439.1">
    <property type="nucleotide sequence ID" value="NZ_JBHTBO010000012.1"/>
</dbReference>
<evidence type="ECO:0000313" key="2">
    <source>
        <dbReference type="Proteomes" id="UP000033612"/>
    </source>
</evidence>